<protein>
    <recommendedName>
        <fullName evidence="3">Homologous-pairing protein 2 homolog</fullName>
    </recommendedName>
</protein>
<evidence type="ECO:0000256" key="1">
    <source>
        <dbReference type="ARBA" id="ARBA00004123"/>
    </source>
</evidence>
<dbReference type="Gene3D" id="1.10.10.10">
    <property type="entry name" value="Winged helix-like DNA-binding domain superfamily/Winged helix DNA-binding domain"/>
    <property type="match status" value="1"/>
</dbReference>
<dbReference type="Pfam" id="PF18517">
    <property type="entry name" value="LZ3wCH"/>
    <property type="match status" value="1"/>
</dbReference>
<comment type="similarity">
    <text evidence="2">Belongs to the HOP2 family.</text>
</comment>
<dbReference type="AlphaFoldDB" id="A0A197JJF1"/>
<keyword evidence="12" id="KW-1185">Reference proteome</keyword>
<evidence type="ECO:0000256" key="7">
    <source>
        <dbReference type="ARBA" id="ARBA00023254"/>
    </source>
</evidence>
<dbReference type="STRING" id="1314771.A0A197JJF1"/>
<evidence type="ECO:0000259" key="10">
    <source>
        <dbReference type="Pfam" id="PF18517"/>
    </source>
</evidence>
<dbReference type="GO" id="GO:0120230">
    <property type="term" value="F:recombinase activator activity"/>
    <property type="evidence" value="ECO:0007669"/>
    <property type="project" value="TreeGrafter"/>
</dbReference>
<dbReference type="GO" id="GO:0010774">
    <property type="term" value="P:meiotic strand invasion involved in reciprocal meiotic recombination"/>
    <property type="evidence" value="ECO:0007669"/>
    <property type="project" value="TreeGrafter"/>
</dbReference>
<dbReference type="PANTHER" id="PTHR15938">
    <property type="entry name" value="TBP-1 INTERACTING PROTEIN"/>
    <property type="match status" value="1"/>
</dbReference>
<dbReference type="OrthoDB" id="272266at2759"/>
<gene>
    <name evidence="11" type="ORF">K457DRAFT_141892</name>
</gene>
<dbReference type="GO" id="GO:0000794">
    <property type="term" value="C:condensed nuclear chromosome"/>
    <property type="evidence" value="ECO:0007669"/>
    <property type="project" value="TreeGrafter"/>
</dbReference>
<evidence type="ECO:0000313" key="12">
    <source>
        <dbReference type="Proteomes" id="UP000078512"/>
    </source>
</evidence>
<dbReference type="InterPro" id="IPR040661">
    <property type="entry name" value="LZ3wCH"/>
</dbReference>
<evidence type="ECO:0000313" key="11">
    <source>
        <dbReference type="EMBL" id="OAQ24499.1"/>
    </source>
</evidence>
<evidence type="ECO:0000256" key="4">
    <source>
        <dbReference type="ARBA" id="ARBA00023054"/>
    </source>
</evidence>
<dbReference type="Proteomes" id="UP000078512">
    <property type="component" value="Unassembled WGS sequence"/>
</dbReference>
<dbReference type="EMBL" id="KV442093">
    <property type="protein sequence ID" value="OAQ24499.1"/>
    <property type="molecule type" value="Genomic_DNA"/>
</dbReference>
<evidence type="ECO:0000256" key="3">
    <source>
        <dbReference type="ARBA" id="ARBA00016093"/>
    </source>
</evidence>
<sequence length="222" mass="25527">MPKEKKTSVSSNKPERIVLDYMSRQNRPYSVMDIVSNLHAAVTKTECQRAVNSLVDKELLTSKTFGKQTIYVVRQDTIETAKPDELASIDKRLVQLRETIAEQKSKQKQLSAELASLNSALTTEEIQHRLAMLTSKNEQSKEHLVLLRSGSQLVPVEERQRVTREMETHRKLWTQRRRLFKDMFSTVTENLPGKPKELLEELDISLDDPIDINISPRDLLST</sequence>
<dbReference type="PANTHER" id="PTHR15938:SF0">
    <property type="entry name" value="HOMOLOGOUS-PAIRING PROTEIN 2 HOMOLOG"/>
    <property type="match status" value="1"/>
</dbReference>
<organism evidence="11 12">
    <name type="scientific">Linnemannia elongata AG-77</name>
    <dbReference type="NCBI Taxonomy" id="1314771"/>
    <lineage>
        <taxon>Eukaryota</taxon>
        <taxon>Fungi</taxon>
        <taxon>Fungi incertae sedis</taxon>
        <taxon>Mucoromycota</taxon>
        <taxon>Mortierellomycotina</taxon>
        <taxon>Mortierellomycetes</taxon>
        <taxon>Mortierellales</taxon>
        <taxon>Mortierellaceae</taxon>
        <taxon>Linnemannia</taxon>
    </lineage>
</organism>
<dbReference type="GO" id="GO:0120231">
    <property type="term" value="C:DNA recombinase auxiliary factor complex"/>
    <property type="evidence" value="ECO:0007669"/>
    <property type="project" value="TreeGrafter"/>
</dbReference>
<evidence type="ECO:0000259" key="9">
    <source>
        <dbReference type="Pfam" id="PF07106"/>
    </source>
</evidence>
<proteinExistence type="inferred from homology"/>
<keyword evidence="4 8" id="KW-0175">Coiled coil</keyword>
<evidence type="ECO:0000256" key="6">
    <source>
        <dbReference type="ARBA" id="ARBA00023242"/>
    </source>
</evidence>
<dbReference type="InterPro" id="IPR036388">
    <property type="entry name" value="WH-like_DNA-bd_sf"/>
</dbReference>
<feature type="coiled-coil region" evidence="8">
    <location>
        <begin position="86"/>
        <end position="120"/>
    </location>
</feature>
<keyword evidence="7" id="KW-0469">Meiosis</keyword>
<name>A0A197JJF1_9FUNG</name>
<comment type="subcellular location">
    <subcellularLocation>
        <location evidence="1">Nucleus</location>
    </subcellularLocation>
</comment>
<keyword evidence="5" id="KW-0233">DNA recombination</keyword>
<evidence type="ECO:0000256" key="2">
    <source>
        <dbReference type="ARBA" id="ARBA00007922"/>
    </source>
</evidence>
<feature type="domain" description="Leucine zipper with capping helix" evidence="10">
    <location>
        <begin position="155"/>
        <end position="205"/>
    </location>
</feature>
<accession>A0A197JJF1</accession>
<dbReference type="GO" id="GO:0003690">
    <property type="term" value="F:double-stranded DNA binding"/>
    <property type="evidence" value="ECO:0007669"/>
    <property type="project" value="TreeGrafter"/>
</dbReference>
<evidence type="ECO:0000256" key="5">
    <source>
        <dbReference type="ARBA" id="ARBA00023172"/>
    </source>
</evidence>
<evidence type="ECO:0000256" key="8">
    <source>
        <dbReference type="SAM" id="Coils"/>
    </source>
</evidence>
<dbReference type="Pfam" id="PF07106">
    <property type="entry name" value="WHD_TBPIP"/>
    <property type="match status" value="1"/>
</dbReference>
<feature type="domain" description="Homologous-pairing protein 2 winged helix" evidence="9">
    <location>
        <begin position="15"/>
        <end position="73"/>
    </location>
</feature>
<reference evidence="11 12" key="1">
    <citation type="submission" date="2016-05" db="EMBL/GenBank/DDBJ databases">
        <title>Genome sequencing reveals origins of a unique bacterial endosymbiosis in the earliest lineages of terrestrial Fungi.</title>
        <authorList>
            <consortium name="DOE Joint Genome Institute"/>
            <person name="Uehling J."/>
            <person name="Gryganskyi A."/>
            <person name="Hameed K."/>
            <person name="Tschaplinski T."/>
            <person name="Misztal P."/>
            <person name="Wu S."/>
            <person name="Desiro A."/>
            <person name="Vande Pol N."/>
            <person name="Du Z.-Y."/>
            <person name="Zienkiewicz A."/>
            <person name="Zienkiewicz K."/>
            <person name="Morin E."/>
            <person name="Tisserant E."/>
            <person name="Splivallo R."/>
            <person name="Hainaut M."/>
            <person name="Henrissat B."/>
            <person name="Ohm R."/>
            <person name="Kuo A."/>
            <person name="Yan J."/>
            <person name="Lipzen A."/>
            <person name="Nolan M."/>
            <person name="Labutti K."/>
            <person name="Barry K."/>
            <person name="Goldstein A."/>
            <person name="Labbe J."/>
            <person name="Schadt C."/>
            <person name="Tuskan G."/>
            <person name="Grigoriev I."/>
            <person name="Martin F."/>
            <person name="Vilgalys R."/>
            <person name="Bonito G."/>
        </authorList>
    </citation>
    <scope>NUCLEOTIDE SEQUENCE [LARGE SCALE GENOMIC DNA]</scope>
    <source>
        <strain evidence="11 12">AG-77</strain>
    </source>
</reference>
<dbReference type="GO" id="GO:0000709">
    <property type="term" value="P:meiotic joint molecule formation"/>
    <property type="evidence" value="ECO:0007669"/>
    <property type="project" value="TreeGrafter"/>
</dbReference>
<dbReference type="GO" id="GO:0007129">
    <property type="term" value="P:homologous chromosome pairing at meiosis"/>
    <property type="evidence" value="ECO:0007669"/>
    <property type="project" value="TreeGrafter"/>
</dbReference>
<dbReference type="InterPro" id="IPR010776">
    <property type="entry name" value="Hop2_WH_dom"/>
</dbReference>
<keyword evidence="6" id="KW-0539">Nucleus</keyword>